<comment type="caution">
    <text evidence="6">The sequence shown here is derived from an EMBL/GenBank/DDBJ whole genome shotgun (WGS) entry which is preliminary data.</text>
</comment>
<feature type="compositionally biased region" description="Basic and acidic residues" evidence="3">
    <location>
        <begin position="624"/>
        <end position="636"/>
    </location>
</feature>
<dbReference type="Gene3D" id="2.60.40.10">
    <property type="entry name" value="Immunoglobulins"/>
    <property type="match status" value="2"/>
</dbReference>
<feature type="region of interest" description="Disordered" evidence="3">
    <location>
        <begin position="611"/>
        <end position="692"/>
    </location>
</feature>
<evidence type="ECO:0000256" key="3">
    <source>
        <dbReference type="SAM" id="MobiDB-lite"/>
    </source>
</evidence>
<evidence type="ECO:0000259" key="4">
    <source>
        <dbReference type="PROSITE" id="PS51781"/>
    </source>
</evidence>
<feature type="compositionally biased region" description="Polar residues" evidence="3">
    <location>
        <begin position="671"/>
        <end position="685"/>
    </location>
</feature>
<dbReference type="Pfam" id="PF14424">
    <property type="entry name" value="Toxin-deaminase"/>
    <property type="match status" value="1"/>
</dbReference>
<dbReference type="SMART" id="SM00728">
    <property type="entry name" value="ChW"/>
    <property type="match status" value="3"/>
</dbReference>
<feature type="region of interest" description="Disordered" evidence="3">
    <location>
        <begin position="390"/>
        <end position="510"/>
    </location>
</feature>
<gene>
    <name evidence="6" type="ORF">CSC2_26800</name>
</gene>
<protein>
    <submittedName>
        <fullName evidence="6">Uncharacterized protein</fullName>
    </submittedName>
</protein>
<feature type="compositionally biased region" description="Basic and acidic residues" evidence="3">
    <location>
        <begin position="392"/>
        <end position="403"/>
    </location>
</feature>
<feature type="region of interest" description="Disordered" evidence="3">
    <location>
        <begin position="222"/>
        <end position="266"/>
    </location>
</feature>
<evidence type="ECO:0000313" key="7">
    <source>
        <dbReference type="Proteomes" id="UP000663802"/>
    </source>
</evidence>
<dbReference type="SUPFAM" id="SSF53187">
    <property type="entry name" value="Zn-dependent exopeptidases"/>
    <property type="match status" value="1"/>
</dbReference>
<dbReference type="InterPro" id="IPR006637">
    <property type="entry name" value="ChW"/>
</dbReference>
<dbReference type="Proteomes" id="UP000663802">
    <property type="component" value="Unassembled WGS sequence"/>
</dbReference>
<evidence type="ECO:0000259" key="5">
    <source>
        <dbReference type="PROSITE" id="PS52035"/>
    </source>
</evidence>
<dbReference type="RefSeq" id="WP_206870420.1">
    <property type="nucleotide sequence ID" value="NZ_BMBA01000002.1"/>
</dbReference>
<reference evidence="6 7" key="1">
    <citation type="journal article" date="2021" name="Int. J. Syst. Evol. Microbiol.">
        <title>Clostridium zeae sp. nov., isolated from corn silage.</title>
        <authorList>
            <person name="Kobayashi H."/>
            <person name="Tanizawa Y."/>
            <person name="Yagura M."/>
            <person name="Sakamoto M."/>
            <person name="Ohkuma M."/>
            <person name="Tohno M."/>
        </authorList>
    </citation>
    <scope>NUCLEOTIDE SEQUENCE [LARGE SCALE GENOMIC DNA]</scope>
    <source>
        <strain evidence="6 7">CSC2</strain>
    </source>
</reference>
<name>A0ABQ1EBP0_9CLOT</name>
<dbReference type="Gene3D" id="2.30.30.40">
    <property type="entry name" value="SH3 Domains"/>
    <property type="match status" value="1"/>
</dbReference>
<feature type="domain" description="SH3b" evidence="4">
    <location>
        <begin position="970"/>
        <end position="1043"/>
    </location>
</feature>
<dbReference type="Gene3D" id="3.40.630.10">
    <property type="entry name" value="Zn peptidases"/>
    <property type="match status" value="1"/>
</dbReference>
<feature type="compositionally biased region" description="Polar residues" evidence="3">
    <location>
        <begin position="611"/>
        <end position="623"/>
    </location>
</feature>
<dbReference type="Pfam" id="PF07538">
    <property type="entry name" value="ChW"/>
    <property type="match status" value="3"/>
</dbReference>
<feature type="compositionally biased region" description="Polar residues" evidence="3">
    <location>
        <begin position="435"/>
        <end position="470"/>
    </location>
</feature>
<feature type="domain" description="Peptidase M14" evidence="5">
    <location>
        <begin position="1179"/>
        <end position="1492"/>
    </location>
</feature>
<feature type="compositionally biased region" description="Low complexity" evidence="3">
    <location>
        <begin position="235"/>
        <end position="254"/>
    </location>
</feature>
<comment type="similarity">
    <text evidence="1">Belongs to the peptidase M14 family.</text>
</comment>
<dbReference type="Pfam" id="PF17957">
    <property type="entry name" value="Big_7"/>
    <property type="match status" value="1"/>
</dbReference>
<organism evidence="6 7">
    <name type="scientific">Clostridium zeae</name>
    <dbReference type="NCBI Taxonomy" id="2759022"/>
    <lineage>
        <taxon>Bacteria</taxon>
        <taxon>Bacillati</taxon>
        <taxon>Bacillota</taxon>
        <taxon>Clostridia</taxon>
        <taxon>Eubacteriales</taxon>
        <taxon>Clostridiaceae</taxon>
        <taxon>Clostridium</taxon>
    </lineage>
</organism>
<evidence type="ECO:0000313" key="6">
    <source>
        <dbReference type="EMBL" id="GFZ32154.1"/>
    </source>
</evidence>
<dbReference type="InterPro" id="IPR000834">
    <property type="entry name" value="Peptidase_M14"/>
</dbReference>
<keyword evidence="7" id="KW-1185">Reference proteome</keyword>
<comment type="caution">
    <text evidence="1">Lacks conserved residue(s) required for the propagation of feature annotation.</text>
</comment>
<evidence type="ECO:0000256" key="2">
    <source>
        <dbReference type="SAM" id="Coils"/>
    </source>
</evidence>
<dbReference type="InterPro" id="IPR032721">
    <property type="entry name" value="Toxin-deaminase"/>
</dbReference>
<feature type="coiled-coil region" evidence="2">
    <location>
        <begin position="266"/>
        <end position="297"/>
    </location>
</feature>
<dbReference type="PROSITE" id="PS51781">
    <property type="entry name" value="SH3B"/>
    <property type="match status" value="1"/>
</dbReference>
<dbReference type="PROSITE" id="PS52035">
    <property type="entry name" value="PEPTIDASE_M14"/>
    <property type="match status" value="1"/>
</dbReference>
<sequence>MKKIKVGLRSFIALLLVTIFTAISVSETVLAVEASDLIDLKLSYEAKNIYVGDKIELTTYGIYKENTIPLKENVTYESSDNNVFSIKDEKLVALNTGMATLTAYYKDKKVSQLIVVKDLKAMEDKLKAGDINVKLNWKREANSIKLQWDKVESMNSFTISKRVVGEEQYKVIVDKAEGNEFIDNDVVRDKEYEYQVALLDKNNAKYPMNDFKVPIYHEEKNQEIKQEDKKQTATTNENPVVINKNNTNTNVNNTKVEENSTKPNTVQLSEEEYQKLLQQLKDQQAKAEQEEKDKSFQLVSEDLYGLEDLIVVNKDNTEVINKELTLRYYFDNSIKIDESKLTIYSMNDKGLLTELEGVKLDATNKKITFFVKEAGIYMIKERVPQQEIITYEDPKDNGTKDSQGDSNSSKGSETKIGENANKDTNNVGKADPQKDNSTNQQQQQISNNGDSKGTNAGGQATNNTSSTGSDNKNKSEAVNEVNNTEVSKESAASGSNTATNASKQEESKATNVTTKVNITDAFIESTIDTEIKIDKEYLEKHNNNVTFKYVIDKASKINPDNLAVYTLSESKVLQAIGKELKLDKDKTLLNITLEKEGTYLIKDKTLVSSNTEISKGNEQQINDSNKDTNKPPENKPIENNNATPASPKDAGTEPKTDNGTVSEGGSKENTNDSINNEQNTSNQGQPVKEENKNLTSNEGKFNLAVAGILSEVSAIEKEKVNDYINSIPKENGIWIPEKDRQFVVNIINFIANKKYYVNEKGFLKAVEQGSIDSTKSEIYSKLIDQLISGTKRIILSKDRGFVYYDEKDNLIKKSQFNEEESYSLETEGNKLIILNSKIFEELENGKLSNELALKLLNQLDEKSKKSNSDIIKELESKAVKPKIKVVTKVALYASIGTPVSVQMAQGNAVYTGPDTVNYANIGSVDTNEWVTGMGAEKGWLYIEYSTANGPKRGFVPLTSVRDYENVFQRTGTLTYTGYSDGLSSDTTVYSGPGTNYVSIGSIYKGEGITVFNKTQNGYVYVEYSSSSGTKRGFVPASLLLGRKRGTLASALQNTTTYSGPGTEGAYVSIGSVNYNEFVILLEWNDNWHYVEYNTTSGRKRGYTNRNNIGYIANLSDAGYIKDVQYVGISNAAQTTYTGPYSTYAAMGSIGNQERVGVLVPNDAGYAYVEYGTSSGLKRGYVPANTITQAPTIVLPTISEQGVQEIEYGKSGKGRSLKAYKIGSGKNVLVGVFAIHGFEDAWGADGEELVKMAAKLISNVSGYSNSNGGLNGWSVYIIPCANPDGVIDGITNNGPGRTTVKDRIDLNRSFPTGFTVLTNARNYTGNTSLIAPEASGLYSLVSGLKTGDNSMIVVDVHGWENTTIGNSEIGGYFDREFGFGHKGPLYGDGYFSSWAQSIGAKATLVELPMPSNSQDVVNRGYAQKVSNAFLNILKNNKTNDTISGPICYKAHVENIGWQNYVTEGQIAGTTGQGLRIEAININKGSLLQGARIKYQVHVQNIGWMDYVYDGADAGTTGRSLRIEAMRMQLEGAPEGYHIEYQAHVQDIGWMNPVRDGEIAGTTGQGKRIEAFKVNIVKNLPSRMNIDAPTEGQAINNNLNVYGWSLNQSGVKQVKVYIDGNFVGNAGIGLTRTDVKNVFPQYDNSDKSGFGYMLNINTLSVGNHNVRIESIGNDGVAISQSRNFSVSKLPAIVQIDNIPNNSTFNDDFTVSGWALNSSGVKSVSILVDGSFKGYALTGISRPDIKGNYPNYPNADTSGFEYTVGIWELSNGAHTVTAVVTGNDGSTAQHAVGFTVSKSNSGSIDMQLSILKSFIGGVMDAISENLLGICKMISSPIQTLGSLAFLTKAVLFESSERHQLLELVEKELEDISNQFTSGDANVKARIVGRAVGEIAIFFIGTKGLDLALPLLKRAVGATKIGEVVIKEGEKATTIIEGAAEAIPKFISRVIDPIIDSKIFNRVKDIRNNLLTSAYKGSGNFGYAETNITGLSRNEFFAHSSINKSSFTGELPNRVPDISLEPDNPVFDALKVSPDNVTVDGPDAYLRIWDSEYKILNDVANRLGNNINASGTIKLFTEREPCSSCSRVINKFMEKYPNIKVDVIHNAGQILR</sequence>
<dbReference type="EMBL" id="BMBA01000002">
    <property type="protein sequence ID" value="GFZ32154.1"/>
    <property type="molecule type" value="Genomic_DNA"/>
</dbReference>
<dbReference type="InterPro" id="IPR003646">
    <property type="entry name" value="SH3-like_bac-type"/>
</dbReference>
<feature type="compositionally biased region" description="Basic and acidic residues" evidence="3">
    <location>
        <begin position="222"/>
        <end position="231"/>
    </location>
</feature>
<keyword evidence="2" id="KW-0175">Coiled coil</keyword>
<dbReference type="InterPro" id="IPR013783">
    <property type="entry name" value="Ig-like_fold"/>
</dbReference>
<evidence type="ECO:0000256" key="1">
    <source>
        <dbReference type="PROSITE-ProRule" id="PRU01379"/>
    </source>
</evidence>
<feature type="compositionally biased region" description="Low complexity" evidence="3">
    <location>
        <begin position="490"/>
        <end position="502"/>
    </location>
</feature>
<proteinExistence type="inferred from homology"/>
<accession>A0ABQ1EBP0</accession>